<comment type="caution">
    <text evidence="2">The sequence shown here is derived from an EMBL/GenBank/DDBJ whole genome shotgun (WGS) entry which is preliminary data.</text>
</comment>
<dbReference type="OrthoDB" id="7876059at2"/>
<dbReference type="RefSeq" id="WP_108128214.1">
    <property type="nucleotide sequence ID" value="NZ_QBKP01000003.1"/>
</dbReference>
<feature type="chain" id="PRO_5015755542" evidence="1">
    <location>
        <begin position="21"/>
        <end position="117"/>
    </location>
</feature>
<dbReference type="Proteomes" id="UP000244224">
    <property type="component" value="Unassembled WGS sequence"/>
</dbReference>
<dbReference type="AlphaFoldDB" id="A0A2T6B6K7"/>
<evidence type="ECO:0000256" key="1">
    <source>
        <dbReference type="SAM" id="SignalP"/>
    </source>
</evidence>
<evidence type="ECO:0000313" key="2">
    <source>
        <dbReference type="EMBL" id="PTX51685.1"/>
    </source>
</evidence>
<sequence>MNLTPILLSGMAAGLSACVAAPAPQGASVKGGTYAVMQEGAEYQAQIGAGRAGKTLTRAGAQPVSGATVRVAPFAMDQGKRAKDVAAQACTQAGGRFQPQAVGGYTAGAWEFEGGCA</sequence>
<keyword evidence="3" id="KW-1185">Reference proteome</keyword>
<gene>
    <name evidence="2" type="ORF">C8N34_103187</name>
</gene>
<reference evidence="2 3" key="1">
    <citation type="submission" date="2018-04" db="EMBL/GenBank/DDBJ databases">
        <title>Genomic Encyclopedia of Archaeal and Bacterial Type Strains, Phase II (KMG-II): from individual species to whole genera.</title>
        <authorList>
            <person name="Goeker M."/>
        </authorList>
    </citation>
    <scope>NUCLEOTIDE SEQUENCE [LARGE SCALE GENOMIC DNA]</scope>
    <source>
        <strain evidence="2 3">DSM 21823</strain>
    </source>
</reference>
<keyword evidence="1" id="KW-0732">Signal</keyword>
<evidence type="ECO:0000313" key="3">
    <source>
        <dbReference type="Proteomes" id="UP000244224"/>
    </source>
</evidence>
<dbReference type="EMBL" id="QBKP01000003">
    <property type="protein sequence ID" value="PTX51685.1"/>
    <property type="molecule type" value="Genomic_DNA"/>
</dbReference>
<feature type="signal peptide" evidence="1">
    <location>
        <begin position="1"/>
        <end position="20"/>
    </location>
</feature>
<organism evidence="2 3">
    <name type="scientific">Gemmobacter caeni</name>
    <dbReference type="NCBI Taxonomy" id="589035"/>
    <lineage>
        <taxon>Bacteria</taxon>
        <taxon>Pseudomonadati</taxon>
        <taxon>Pseudomonadota</taxon>
        <taxon>Alphaproteobacteria</taxon>
        <taxon>Rhodobacterales</taxon>
        <taxon>Paracoccaceae</taxon>
        <taxon>Gemmobacter</taxon>
    </lineage>
</organism>
<name>A0A2T6B6K7_9RHOB</name>
<proteinExistence type="predicted"/>
<accession>A0A2T6B6K7</accession>
<protein>
    <submittedName>
        <fullName evidence="2">Uncharacterized protein</fullName>
    </submittedName>
</protein>